<evidence type="ECO:0000313" key="2">
    <source>
        <dbReference type="EnsemblMetazoa" id="CJA21418b.1"/>
    </source>
</evidence>
<keyword evidence="3" id="KW-1185">Reference proteome</keyword>
<evidence type="ECO:0000313" key="3">
    <source>
        <dbReference type="Proteomes" id="UP000005237"/>
    </source>
</evidence>
<proteinExistence type="predicted"/>
<feature type="region of interest" description="Disordered" evidence="1">
    <location>
        <begin position="24"/>
        <end position="48"/>
    </location>
</feature>
<feature type="compositionally biased region" description="Basic and acidic residues" evidence="1">
    <location>
        <begin position="24"/>
        <end position="35"/>
    </location>
</feature>
<feature type="compositionally biased region" description="Polar residues" evidence="1">
    <location>
        <begin position="38"/>
        <end position="48"/>
    </location>
</feature>
<name>A0A8R1E4V1_CAEJA</name>
<reference evidence="2" key="2">
    <citation type="submission" date="2022-06" db="UniProtKB">
        <authorList>
            <consortium name="EnsemblMetazoa"/>
        </authorList>
    </citation>
    <scope>IDENTIFICATION</scope>
    <source>
        <strain evidence="2">DF5081</strain>
    </source>
</reference>
<dbReference type="EnsemblMetazoa" id="CJA21418b.1">
    <property type="protein sequence ID" value="CJA21418b.1"/>
    <property type="gene ID" value="WBGene00176990"/>
</dbReference>
<evidence type="ECO:0000256" key="1">
    <source>
        <dbReference type="SAM" id="MobiDB-lite"/>
    </source>
</evidence>
<dbReference type="Proteomes" id="UP000005237">
    <property type="component" value="Unassembled WGS sequence"/>
</dbReference>
<reference evidence="3" key="1">
    <citation type="submission" date="2010-08" db="EMBL/GenBank/DDBJ databases">
        <authorList>
            <consortium name="Caenorhabditis japonica Sequencing Consortium"/>
            <person name="Wilson R.K."/>
        </authorList>
    </citation>
    <scope>NUCLEOTIDE SEQUENCE [LARGE SCALE GENOMIC DNA]</scope>
    <source>
        <strain evidence="3">DF5081</strain>
    </source>
</reference>
<sequence length="329" mass="37160">MNEKFQKKMSSLVKKLMEKDEIKEEEFPLDQKEDLSSVLRTPSTSSPVMRQIPRRLPRLDYAQMEDAYADDFIFEEPEEEQHLHFQPPPPPRLNGLFANGICPFDLGEKVLTYPSEELPAITRMAHEATRSRLQFDYTTLNSLLENGTDEMKVFCAGLAGLMKVMEATFERTTIQKLPNDETNLRATFEPARLPYVEQIVVKDLDMTGEVRVNEILAHVPAMSGSLKSVVQACANKWAQETVPENKRHLYSTSLKPQVPQISFPTHLLNAPAAVLAKVITITGGNPTKAGITIGLLFKNHLNYIFQHARHNRSDGIDAKKSRRQTSSAQ</sequence>
<accession>A0A8R1E4V1</accession>
<organism evidence="2 3">
    <name type="scientific">Caenorhabditis japonica</name>
    <dbReference type="NCBI Taxonomy" id="281687"/>
    <lineage>
        <taxon>Eukaryota</taxon>
        <taxon>Metazoa</taxon>
        <taxon>Ecdysozoa</taxon>
        <taxon>Nematoda</taxon>
        <taxon>Chromadorea</taxon>
        <taxon>Rhabditida</taxon>
        <taxon>Rhabditina</taxon>
        <taxon>Rhabditomorpha</taxon>
        <taxon>Rhabditoidea</taxon>
        <taxon>Rhabditidae</taxon>
        <taxon>Peloderinae</taxon>
        <taxon>Caenorhabditis</taxon>
    </lineage>
</organism>
<dbReference type="AlphaFoldDB" id="A0A8R1E4V1"/>
<protein>
    <submittedName>
        <fullName evidence="2">Uncharacterized protein</fullName>
    </submittedName>
</protein>